<dbReference type="Proteomes" id="UP000612055">
    <property type="component" value="Unassembled WGS sequence"/>
</dbReference>
<evidence type="ECO:0000313" key="3">
    <source>
        <dbReference type="Proteomes" id="UP000612055"/>
    </source>
</evidence>
<dbReference type="AlphaFoldDB" id="A0A835YB62"/>
<sequence length="180" mass="19876">MSEPEESSGSTPLVSKMPGQIEHRPRQKAKPPGMRHLQDEAQPEPKPEPAQQPVQITPTVHLTREQVNHAYDILEAQRVGPTAVRYACLGSIGAMAYTYATGFYHLANKNKELWQASFRHRMFIAGPVIAAYITANDVIPVPYKREVEAWLGRPAIAAADISAAKQTIKQAKAMPLNAQQ</sequence>
<gene>
    <name evidence="2" type="ORF">HYH03_002632</name>
</gene>
<keyword evidence="3" id="KW-1185">Reference proteome</keyword>
<accession>A0A835YB62</accession>
<reference evidence="2" key="1">
    <citation type="journal article" date="2020" name="bioRxiv">
        <title>Comparative genomics of Chlamydomonas.</title>
        <authorList>
            <person name="Craig R.J."/>
            <person name="Hasan A.R."/>
            <person name="Ness R.W."/>
            <person name="Keightley P.D."/>
        </authorList>
    </citation>
    <scope>NUCLEOTIDE SEQUENCE</scope>
    <source>
        <strain evidence="2">CCAP 11/70</strain>
    </source>
</reference>
<feature type="region of interest" description="Disordered" evidence="1">
    <location>
        <begin position="1"/>
        <end position="54"/>
    </location>
</feature>
<dbReference type="EMBL" id="JAEHOE010000006">
    <property type="protein sequence ID" value="KAG2499697.1"/>
    <property type="molecule type" value="Genomic_DNA"/>
</dbReference>
<protein>
    <submittedName>
        <fullName evidence="2">Uncharacterized protein</fullName>
    </submittedName>
</protein>
<comment type="caution">
    <text evidence="2">The sequence shown here is derived from an EMBL/GenBank/DDBJ whole genome shotgun (WGS) entry which is preliminary data.</text>
</comment>
<evidence type="ECO:0000256" key="1">
    <source>
        <dbReference type="SAM" id="MobiDB-lite"/>
    </source>
</evidence>
<dbReference type="OrthoDB" id="525201at2759"/>
<name>A0A835YB62_9CHLO</name>
<proteinExistence type="predicted"/>
<organism evidence="2 3">
    <name type="scientific">Edaphochlamys debaryana</name>
    <dbReference type="NCBI Taxonomy" id="47281"/>
    <lineage>
        <taxon>Eukaryota</taxon>
        <taxon>Viridiplantae</taxon>
        <taxon>Chlorophyta</taxon>
        <taxon>core chlorophytes</taxon>
        <taxon>Chlorophyceae</taxon>
        <taxon>CS clade</taxon>
        <taxon>Chlamydomonadales</taxon>
        <taxon>Chlamydomonadales incertae sedis</taxon>
        <taxon>Edaphochlamys</taxon>
    </lineage>
</organism>
<evidence type="ECO:0000313" key="2">
    <source>
        <dbReference type="EMBL" id="KAG2499697.1"/>
    </source>
</evidence>
<feature type="compositionally biased region" description="Basic and acidic residues" evidence="1">
    <location>
        <begin position="36"/>
        <end position="47"/>
    </location>
</feature>